<proteinExistence type="predicted"/>
<sequence length="32" mass="3648">MLNTHYLLLKNEMVRHAPHRAAMNTSQGGLRS</sequence>
<gene>
    <name evidence="1" type="ORF">J2793_002024</name>
</gene>
<name>A0AB73I978_9BURK</name>
<dbReference type="Proteomes" id="UP001229486">
    <property type="component" value="Unassembled WGS sequence"/>
</dbReference>
<evidence type="ECO:0000313" key="2">
    <source>
        <dbReference type="Proteomes" id="UP001229486"/>
    </source>
</evidence>
<organism evidence="1 2">
    <name type="scientific">Paraburkholderia caledonica</name>
    <dbReference type="NCBI Taxonomy" id="134536"/>
    <lineage>
        <taxon>Bacteria</taxon>
        <taxon>Pseudomonadati</taxon>
        <taxon>Pseudomonadota</taxon>
        <taxon>Betaproteobacteria</taxon>
        <taxon>Burkholderiales</taxon>
        <taxon>Burkholderiaceae</taxon>
        <taxon>Paraburkholderia</taxon>
    </lineage>
</organism>
<comment type="caution">
    <text evidence="1">The sequence shown here is derived from an EMBL/GenBank/DDBJ whole genome shotgun (WGS) entry which is preliminary data.</text>
</comment>
<protein>
    <submittedName>
        <fullName evidence="1">Uncharacterized protein</fullName>
    </submittedName>
</protein>
<evidence type="ECO:0000313" key="1">
    <source>
        <dbReference type="EMBL" id="MDP9646591.1"/>
    </source>
</evidence>
<dbReference type="EMBL" id="JAURTK010000002">
    <property type="protein sequence ID" value="MDP9646591.1"/>
    <property type="molecule type" value="Genomic_DNA"/>
</dbReference>
<reference evidence="1" key="1">
    <citation type="submission" date="2023-07" db="EMBL/GenBank/DDBJ databases">
        <title>Sorghum-associated microbial communities from plants grown in Nebraska, USA.</title>
        <authorList>
            <person name="Schachtman D."/>
        </authorList>
    </citation>
    <scope>NUCLEOTIDE SEQUENCE</scope>
    <source>
        <strain evidence="1">DS1061</strain>
    </source>
</reference>
<dbReference type="AlphaFoldDB" id="A0AB73I978"/>
<accession>A0AB73I978</accession>